<protein>
    <submittedName>
        <fullName evidence="1">Uncharacterized protein</fullName>
    </submittedName>
</protein>
<gene>
    <name evidence="1" type="ORF">SAE02_77520</name>
</gene>
<comment type="caution">
    <text evidence="1">The sequence shown here is derived from an EMBL/GenBank/DDBJ whole genome shotgun (WGS) entry which is preliminary data.</text>
</comment>
<proteinExistence type="predicted"/>
<dbReference type="AlphaFoldDB" id="A0A512E4E3"/>
<keyword evidence="2" id="KW-1185">Reference proteome</keyword>
<dbReference type="RefSeq" id="WP_044437746.1">
    <property type="nucleotide sequence ID" value="NZ_BJYZ01000107.1"/>
</dbReference>
<name>A0A512E4E3_9PROT</name>
<evidence type="ECO:0000313" key="2">
    <source>
        <dbReference type="Proteomes" id="UP000321523"/>
    </source>
</evidence>
<accession>A0A512E4E3</accession>
<sequence length="136" mass="15016">MTDKTTILSVALDRLEQGLECASELDECAPEQLEAEGLALWLNLGSNARQALRRLDAVATEEERLGVLNEIGRTMRRHDFRIGRRTFREANAQMHCPSRTEEEINAEADRLIAAAGFAGSDTLGAVRFDKGPETGM</sequence>
<evidence type="ECO:0000313" key="1">
    <source>
        <dbReference type="EMBL" id="GEO43604.1"/>
    </source>
</evidence>
<reference evidence="1 2" key="1">
    <citation type="submission" date="2019-07" db="EMBL/GenBank/DDBJ databases">
        <title>Whole genome shotgun sequence of Skermanella aerolata NBRC 106429.</title>
        <authorList>
            <person name="Hosoyama A."/>
            <person name="Uohara A."/>
            <person name="Ohji S."/>
            <person name="Ichikawa N."/>
        </authorList>
    </citation>
    <scope>NUCLEOTIDE SEQUENCE [LARGE SCALE GENOMIC DNA]</scope>
    <source>
        <strain evidence="1 2">NBRC 106429</strain>
    </source>
</reference>
<dbReference type="Proteomes" id="UP000321523">
    <property type="component" value="Unassembled WGS sequence"/>
</dbReference>
<dbReference type="EMBL" id="BJYZ01000107">
    <property type="protein sequence ID" value="GEO43604.1"/>
    <property type="molecule type" value="Genomic_DNA"/>
</dbReference>
<organism evidence="1 2">
    <name type="scientific">Skermanella aerolata</name>
    <dbReference type="NCBI Taxonomy" id="393310"/>
    <lineage>
        <taxon>Bacteria</taxon>
        <taxon>Pseudomonadati</taxon>
        <taxon>Pseudomonadota</taxon>
        <taxon>Alphaproteobacteria</taxon>
        <taxon>Rhodospirillales</taxon>
        <taxon>Azospirillaceae</taxon>
        <taxon>Skermanella</taxon>
    </lineage>
</organism>